<feature type="region of interest" description="Disordered" evidence="1">
    <location>
        <begin position="543"/>
        <end position="1135"/>
    </location>
</feature>
<feature type="compositionally biased region" description="Polar residues" evidence="1">
    <location>
        <begin position="324"/>
        <end position="334"/>
    </location>
</feature>
<organism evidence="2 3">
    <name type="scientific">Emericella nidulans (strain FGSC A4 / ATCC 38163 / CBS 112.46 / NRRL 194 / M139)</name>
    <name type="common">Aspergillus nidulans</name>
    <dbReference type="NCBI Taxonomy" id="227321"/>
    <lineage>
        <taxon>Eukaryota</taxon>
        <taxon>Fungi</taxon>
        <taxon>Dikarya</taxon>
        <taxon>Ascomycota</taxon>
        <taxon>Pezizomycotina</taxon>
        <taxon>Eurotiomycetes</taxon>
        <taxon>Eurotiomycetidae</taxon>
        <taxon>Eurotiales</taxon>
        <taxon>Aspergillaceae</taxon>
        <taxon>Aspergillus</taxon>
        <taxon>Aspergillus subgen. Nidulantes</taxon>
    </lineage>
</organism>
<feature type="compositionally biased region" description="Polar residues" evidence="1">
    <location>
        <begin position="660"/>
        <end position="669"/>
    </location>
</feature>
<feature type="compositionally biased region" description="Polar residues" evidence="1">
    <location>
        <begin position="417"/>
        <end position="432"/>
    </location>
</feature>
<feature type="region of interest" description="Disordered" evidence="1">
    <location>
        <begin position="1157"/>
        <end position="1180"/>
    </location>
</feature>
<feature type="compositionally biased region" description="Polar residues" evidence="1">
    <location>
        <begin position="780"/>
        <end position="794"/>
    </location>
</feature>
<dbReference type="KEGG" id="ani:ANIA_01940"/>
<feature type="compositionally biased region" description="Basic and acidic residues" evidence="1">
    <location>
        <begin position="582"/>
        <end position="591"/>
    </location>
</feature>
<feature type="region of interest" description="Disordered" evidence="1">
    <location>
        <begin position="1"/>
        <end position="28"/>
    </location>
</feature>
<feature type="compositionally biased region" description="Low complexity" evidence="1">
    <location>
        <begin position="348"/>
        <end position="365"/>
    </location>
</feature>
<feature type="region of interest" description="Disordered" evidence="1">
    <location>
        <begin position="318"/>
        <end position="375"/>
    </location>
</feature>
<proteinExistence type="predicted"/>
<evidence type="ECO:0000313" key="3">
    <source>
        <dbReference type="Proteomes" id="UP000000560"/>
    </source>
</evidence>
<feature type="compositionally biased region" description="Basic and acidic residues" evidence="1">
    <location>
        <begin position="478"/>
        <end position="505"/>
    </location>
</feature>
<dbReference type="EMBL" id="BN001307">
    <property type="protein sequence ID" value="CBF85863.1"/>
    <property type="molecule type" value="Genomic_DNA"/>
</dbReference>
<dbReference type="GO" id="GO:0005737">
    <property type="term" value="C:cytoplasm"/>
    <property type="evidence" value="ECO:0000318"/>
    <property type="project" value="GO_Central"/>
</dbReference>
<reference evidence="3" key="1">
    <citation type="journal article" date="2005" name="Nature">
        <title>Sequencing of Aspergillus nidulans and comparative analysis with A. fumigatus and A. oryzae.</title>
        <authorList>
            <person name="Galagan J.E."/>
            <person name="Calvo S.E."/>
            <person name="Cuomo C."/>
            <person name="Ma L.J."/>
            <person name="Wortman J.R."/>
            <person name="Batzoglou S."/>
            <person name="Lee S.I."/>
            <person name="Basturkmen M."/>
            <person name="Spevak C.C."/>
            <person name="Clutterbuck J."/>
            <person name="Kapitonov V."/>
            <person name="Jurka J."/>
            <person name="Scazzocchio C."/>
            <person name="Farman M."/>
            <person name="Butler J."/>
            <person name="Purcell S."/>
            <person name="Harris S."/>
            <person name="Braus G.H."/>
            <person name="Draht O."/>
            <person name="Busch S."/>
            <person name="D'Enfert C."/>
            <person name="Bouchier C."/>
            <person name="Goldman G.H."/>
            <person name="Bell-Pedersen D."/>
            <person name="Griffiths-Jones S."/>
            <person name="Doonan J.H."/>
            <person name="Yu J."/>
            <person name="Vienken K."/>
            <person name="Pain A."/>
            <person name="Freitag M."/>
            <person name="Selker E.U."/>
            <person name="Archer D.B."/>
            <person name="Penalva M.A."/>
            <person name="Oakley B.R."/>
            <person name="Momany M."/>
            <person name="Tanaka T."/>
            <person name="Kumagai T."/>
            <person name="Asai K."/>
            <person name="Machida M."/>
            <person name="Nierman W.C."/>
            <person name="Denning D.W."/>
            <person name="Caddick M."/>
            <person name="Hynes M."/>
            <person name="Paoletti M."/>
            <person name="Fischer R."/>
            <person name="Miller B."/>
            <person name="Dyer P."/>
            <person name="Sachs M.S."/>
            <person name="Osmani S.A."/>
            <person name="Birren B.W."/>
        </authorList>
    </citation>
    <scope>NUCLEOTIDE SEQUENCE [LARGE SCALE GENOMIC DNA]</scope>
    <source>
        <strain evidence="3">FGSC A4 / ATCC 38163 / CBS 112.46 / NRRL 194 / M139</strain>
    </source>
</reference>
<dbReference type="GO" id="GO:0006612">
    <property type="term" value="P:protein targeting to membrane"/>
    <property type="evidence" value="ECO:0000318"/>
    <property type="project" value="GO_Central"/>
</dbReference>
<feature type="compositionally biased region" description="Polar residues" evidence="1">
    <location>
        <begin position="955"/>
        <end position="1003"/>
    </location>
</feature>
<dbReference type="OrthoDB" id="5382203at2759"/>
<evidence type="ECO:0000313" key="2">
    <source>
        <dbReference type="EMBL" id="CBF85863.1"/>
    </source>
</evidence>
<feature type="compositionally biased region" description="Low complexity" evidence="1">
    <location>
        <begin position="648"/>
        <end position="659"/>
    </location>
</feature>
<dbReference type="HOGENOM" id="CLU_002983_1_0_1"/>
<dbReference type="VEuPathDB" id="FungiDB:AN1940"/>
<reference evidence="3" key="2">
    <citation type="journal article" date="2009" name="Fungal Genet. Biol.">
        <title>The 2008 update of the Aspergillus nidulans genome annotation: a community effort.</title>
        <authorList>
            <person name="Wortman J.R."/>
            <person name="Gilsenan J.M."/>
            <person name="Joardar V."/>
            <person name="Deegan J."/>
            <person name="Clutterbuck J."/>
            <person name="Andersen M.R."/>
            <person name="Archer D."/>
            <person name="Bencina M."/>
            <person name="Braus G."/>
            <person name="Coutinho P."/>
            <person name="von Dohren H."/>
            <person name="Doonan J."/>
            <person name="Driessen A.J."/>
            <person name="Durek P."/>
            <person name="Espeso E."/>
            <person name="Fekete E."/>
            <person name="Flipphi M."/>
            <person name="Estrada C.G."/>
            <person name="Geysens S."/>
            <person name="Goldman G."/>
            <person name="de Groot P.W."/>
            <person name="Hansen K."/>
            <person name="Harris S.D."/>
            <person name="Heinekamp T."/>
            <person name="Helmstaedt K."/>
            <person name="Henrissat B."/>
            <person name="Hofmann G."/>
            <person name="Homan T."/>
            <person name="Horio T."/>
            <person name="Horiuchi H."/>
            <person name="James S."/>
            <person name="Jones M."/>
            <person name="Karaffa L."/>
            <person name="Karanyi Z."/>
            <person name="Kato M."/>
            <person name="Keller N."/>
            <person name="Kelly D.E."/>
            <person name="Kiel J.A."/>
            <person name="Kim J.M."/>
            <person name="van der Klei I.J."/>
            <person name="Klis F.M."/>
            <person name="Kovalchuk A."/>
            <person name="Krasevec N."/>
            <person name="Kubicek C.P."/>
            <person name="Liu B."/>
            <person name="Maccabe A."/>
            <person name="Meyer V."/>
            <person name="Mirabito P."/>
            <person name="Miskei M."/>
            <person name="Mos M."/>
            <person name="Mullins J."/>
            <person name="Nelson D.R."/>
            <person name="Nielsen J."/>
            <person name="Oakley B.R."/>
            <person name="Osmani S.A."/>
            <person name="Pakula T."/>
            <person name="Paszewski A."/>
            <person name="Paulsen I."/>
            <person name="Pilsyk S."/>
            <person name="Pocsi I."/>
            <person name="Punt P.J."/>
            <person name="Ram A.F."/>
            <person name="Ren Q."/>
            <person name="Robellet X."/>
            <person name="Robson G."/>
            <person name="Seiboth B."/>
            <person name="van Solingen P."/>
            <person name="Specht T."/>
            <person name="Sun J."/>
            <person name="Taheri-Talesh N."/>
            <person name="Takeshita N."/>
            <person name="Ussery D."/>
            <person name="vanKuyk P.A."/>
            <person name="Visser H."/>
            <person name="van de Vondervoort P.J."/>
            <person name="de Vries R.P."/>
            <person name="Walton J."/>
            <person name="Xiang X."/>
            <person name="Xiong Y."/>
            <person name="Zeng A.P."/>
            <person name="Brandt B.W."/>
            <person name="Cornell M.J."/>
            <person name="van den Hondel C.A."/>
            <person name="Visser J."/>
            <person name="Oliver S.G."/>
            <person name="Turner G."/>
        </authorList>
    </citation>
    <scope>GENOME REANNOTATION</scope>
    <source>
        <strain evidence="3">FGSC A4 / ATCC 38163 / CBS 112.46 / NRRL 194 / M139</strain>
    </source>
</reference>
<dbReference type="RefSeq" id="XP_659544.2">
    <property type="nucleotide sequence ID" value="XM_654452.2"/>
</dbReference>
<dbReference type="Proteomes" id="UP000000560">
    <property type="component" value="Chromosome VII"/>
</dbReference>
<keyword evidence="3" id="KW-1185">Reference proteome</keyword>
<feature type="compositionally biased region" description="Pro residues" evidence="1">
    <location>
        <begin position="1062"/>
        <end position="1071"/>
    </location>
</feature>
<accession>C8VKW2</accession>
<dbReference type="AlphaFoldDB" id="C8VKW2"/>
<sequence>MQHIRGPEPEFGTTLSLSRSRSRSRSASISSDSQLSLIHLAPPSVNPPPSFIAPASASQIITSDQEFNAADFVADENDDSGALVTPEALSALNGFLDHLVLNILAAAKSTQLAAIRPAVADVLKPRLANLVVSVADEELSEYLGDEEDEQSEFRGGQSPEGEFDLIRTWKLTRLRCMVYTRLGDLEEDDEEEYIAQEGLVDEEGAPRRFTNHIGNITPAAAIFLTSIIEHIGEQALVIAGETARSRLSPKLVVECDENEDGVGKERGSMNRLVVEELDVEKLALNPTLGRLWRTWRKRTRTPNLSRLASRDSLRRRGTVAGTIGMNSRKSSFSITEDPLSPPLEEPQSESQSEAQVEAQPEAQPEIDPVSIPLPMGENDVEEIENEDFPDFDTAEIRTMQAVVAHKVRPQSLMVLTLQSPKSPSSHTGSPITPISARSAPPLSRHARSRSLPSPTCPSEAPEVDPAYPVPRRPSPAASEERRRLDTMYEHEEREEAETVKEDKGRKLAGLTTELKPEQTPPSNLPDDVADNVTKGVIASAAKVATSQAADTESPSIEPETEVIEGQGTVQKPSPVQRPKRNPSKDATRNSDRQATPASSSDVESLPKKQSEEVPIPVAPTEPSVSLPPTSAREVRPSLDSVRGSRPASNSSDSVHSSFSRAQRPSALNLTSGSQRSATSSVSSSVTERAAVQRIPARPSTSSASSPHPSIVPKSRRSGSFSSNREKRPMTAGSTTSQKLKGLINRSEEPNPRRDSEGMTRRFTLLSRQKVSEKWIKPTAQRPNTVESANGSVDTSRPMVSPRSQPSPKSRASEKPRPAPIQVPRANTPQKSKVIQARDARPVYESSSDLAQFIRNSGPASPPILNKSVSRQSSDAQLSRRSSRAESAMSGSTRGPRLQAKPPALPKSETNSTSDLIDFIREGPPTAGARRIPRTVAPFRSTMDSDDLAYEHGATPSITSTQGESTTTKSLASVGSHTRLIDSSNKASTNTRIGSTKPPSSSAGQIPVEDDPRPKRAQRRVPDPYALDWDDEELEAMLEEEEEKKNPKPKRDEESLIDFLRNVPPPPEPEQPQPIVAPRTKTPNGGSSSMKARLLRSASSEKGPTLKGPSTKSSQTSLRQQSDQYSKRPSNYTVKSSDAMYGLASVSERQTDTSALADFLRNTGPPSPAPPQGPSKDTSFARRFFVRRKKVEA</sequence>
<evidence type="ECO:0000256" key="1">
    <source>
        <dbReference type="SAM" id="MobiDB-lite"/>
    </source>
</evidence>
<feature type="compositionally biased region" description="Basic and acidic residues" evidence="1">
    <location>
        <begin position="1042"/>
        <end position="1053"/>
    </location>
</feature>
<feature type="compositionally biased region" description="Polar residues" evidence="1">
    <location>
        <begin position="1080"/>
        <end position="1089"/>
    </location>
</feature>
<dbReference type="eggNOG" id="ENOG502QRX2">
    <property type="taxonomic scope" value="Eukaryota"/>
</dbReference>
<feature type="compositionally biased region" description="Acidic residues" evidence="1">
    <location>
        <begin position="1027"/>
        <end position="1041"/>
    </location>
</feature>
<feature type="compositionally biased region" description="Polar residues" evidence="1">
    <location>
        <begin position="1096"/>
        <end position="1135"/>
    </location>
</feature>
<feature type="compositionally biased region" description="Low complexity" evidence="1">
    <location>
        <begin position="670"/>
        <end position="712"/>
    </location>
</feature>
<feature type="compositionally biased region" description="Low complexity" evidence="1">
    <location>
        <begin position="875"/>
        <end position="891"/>
    </location>
</feature>
<dbReference type="InParanoid" id="C8VKW2"/>
<feature type="compositionally biased region" description="Low complexity" evidence="1">
    <location>
        <begin position="15"/>
        <end position="28"/>
    </location>
</feature>
<dbReference type="OMA" id="ETIHYTL"/>
<feature type="compositionally biased region" description="Polar residues" evidence="1">
    <location>
        <begin position="844"/>
        <end position="858"/>
    </location>
</feature>
<gene>
    <name evidence="2" type="ORF">ANIA_01940</name>
</gene>
<name>C8VKW2_EMENI</name>
<feature type="compositionally biased region" description="Basic and acidic residues" evidence="1">
    <location>
        <begin position="745"/>
        <end position="759"/>
    </location>
</feature>
<dbReference type="GeneID" id="2875688"/>
<feature type="region of interest" description="Disordered" evidence="1">
    <location>
        <begin position="417"/>
        <end position="531"/>
    </location>
</feature>
<dbReference type="GO" id="GO:0051082">
    <property type="term" value="F:unfolded protein binding"/>
    <property type="evidence" value="ECO:0000318"/>
    <property type="project" value="GO_Central"/>
</dbReference>
<protein>
    <submittedName>
        <fullName evidence="2">Uncharacterized protein</fullName>
    </submittedName>
</protein>
<feature type="compositionally biased region" description="Polar residues" evidence="1">
    <location>
        <begin position="592"/>
        <end position="602"/>
    </location>
</feature>